<accession>A0A432VQV5</accession>
<dbReference type="InterPro" id="IPR010386">
    <property type="entry name" value="tRNA-Hydrxlase_MiaE"/>
</dbReference>
<dbReference type="GO" id="GO:0045301">
    <property type="term" value="F:tRNA 2-(methylsulfanyl)-N(6)-isopentenyladenosine(37) hydroxylase activity"/>
    <property type="evidence" value="ECO:0007669"/>
    <property type="project" value="InterPro"/>
</dbReference>
<dbReference type="NCBIfam" id="NF047790">
    <property type="entry name" value="tRNAmsioHdxaseMiaE"/>
    <property type="match status" value="1"/>
</dbReference>
<dbReference type="Proteomes" id="UP000288212">
    <property type="component" value="Unassembled WGS sequence"/>
</dbReference>
<name>A0A432VQV5_9GAMM</name>
<comment type="caution">
    <text evidence="1">The sequence shown here is derived from an EMBL/GenBank/DDBJ whole genome shotgun (WGS) entry which is preliminary data.</text>
</comment>
<keyword evidence="2" id="KW-1185">Reference proteome</keyword>
<protein>
    <submittedName>
        <fullName evidence="1">tRNA-(Ms[2]io[6]A)-hydroxylase</fullName>
    </submittedName>
</protein>
<dbReference type="InterPro" id="IPR009078">
    <property type="entry name" value="Ferritin-like_SF"/>
</dbReference>
<dbReference type="PANTHER" id="PTHR42637:SF1">
    <property type="entry name" value="TRNA 2-(METHYLSULFANYL)-N(6)-ISOPENTENYLADENOSINE(37) HYDROXYLASE"/>
    <property type="match status" value="1"/>
</dbReference>
<dbReference type="InterPro" id="IPR012347">
    <property type="entry name" value="Ferritin-like"/>
</dbReference>
<dbReference type="PANTHER" id="PTHR42637">
    <property type="entry name" value="TRNA-(MS[2]IO[6]A)-HYDROXYLASE"/>
    <property type="match status" value="1"/>
</dbReference>
<sequence length="279" mass="32124">MTTDSVATDQLSNERLANYQSLLAPVNNFLLCQTPQAWLDDAKHPDNLAMLLTDHLHCELKAAQSAGLLLRRYAFHQQEHGQAAAEQILSWLEPYEHKVYRGHREPSVDLSQLSKNAGIPRLRLNENEGEAWQHRLVDRMMLLMKEELHHFQQVWEIMEARNIPLQPITASRYAGQLLRKIRGSERGGLVDKLIIGAIIEARSCERFAALVPYLDDELAKFYVSLLRSEARHFEDYLALAEQVAGEDIQSRVQYFLELEKKLIETPDLELRFHSGPLKH</sequence>
<evidence type="ECO:0000313" key="2">
    <source>
        <dbReference type="Proteomes" id="UP000288212"/>
    </source>
</evidence>
<gene>
    <name evidence="1" type="ORF">CWE06_10445</name>
</gene>
<dbReference type="EMBL" id="PIPI01000008">
    <property type="protein sequence ID" value="RUO18654.1"/>
    <property type="molecule type" value="Genomic_DNA"/>
</dbReference>
<dbReference type="GO" id="GO:0006400">
    <property type="term" value="P:tRNA modification"/>
    <property type="evidence" value="ECO:0007669"/>
    <property type="project" value="InterPro"/>
</dbReference>
<dbReference type="SUPFAM" id="SSF47240">
    <property type="entry name" value="Ferritin-like"/>
    <property type="match status" value="1"/>
</dbReference>
<dbReference type="RefSeq" id="WP_126793850.1">
    <property type="nucleotide sequence ID" value="NZ_PIPI01000008.1"/>
</dbReference>
<reference evidence="1 2" key="1">
    <citation type="journal article" date="2011" name="Front. Microbiol.">
        <title>Genomic signatures of strain selection and enhancement in Bacillus atrophaeus var. globigii, a historical biowarfare simulant.</title>
        <authorList>
            <person name="Gibbons H.S."/>
            <person name="Broomall S.M."/>
            <person name="McNew L.A."/>
            <person name="Daligault H."/>
            <person name="Chapman C."/>
            <person name="Bruce D."/>
            <person name="Karavis M."/>
            <person name="Krepps M."/>
            <person name="McGregor P.A."/>
            <person name="Hong C."/>
            <person name="Park K.H."/>
            <person name="Akmal A."/>
            <person name="Feldman A."/>
            <person name="Lin J.S."/>
            <person name="Chang W.E."/>
            <person name="Higgs B.W."/>
            <person name="Demirev P."/>
            <person name="Lindquist J."/>
            <person name="Liem A."/>
            <person name="Fochler E."/>
            <person name="Read T.D."/>
            <person name="Tapia R."/>
            <person name="Johnson S."/>
            <person name="Bishop-Lilly K.A."/>
            <person name="Detter C."/>
            <person name="Han C."/>
            <person name="Sozhamannan S."/>
            <person name="Rosenzweig C.N."/>
            <person name="Skowronski E.W."/>
        </authorList>
    </citation>
    <scope>NUCLEOTIDE SEQUENCE [LARGE SCALE GENOMIC DNA]</scope>
    <source>
        <strain evidence="1 2">AK5</strain>
    </source>
</reference>
<dbReference type="PIRSF" id="PIRSF020736">
    <property type="entry name" value="MiaE"/>
    <property type="match status" value="1"/>
</dbReference>
<dbReference type="Pfam" id="PF06175">
    <property type="entry name" value="MiaE"/>
    <property type="match status" value="1"/>
</dbReference>
<dbReference type="Gene3D" id="1.20.1260.10">
    <property type="match status" value="1"/>
</dbReference>
<organism evidence="1 2">
    <name type="scientific">Aliidiomarina haloalkalitolerans</name>
    <dbReference type="NCBI Taxonomy" id="859059"/>
    <lineage>
        <taxon>Bacteria</taxon>
        <taxon>Pseudomonadati</taxon>
        <taxon>Pseudomonadota</taxon>
        <taxon>Gammaproteobacteria</taxon>
        <taxon>Alteromonadales</taxon>
        <taxon>Idiomarinaceae</taxon>
        <taxon>Aliidiomarina</taxon>
    </lineage>
</organism>
<evidence type="ECO:0000313" key="1">
    <source>
        <dbReference type="EMBL" id="RUO18654.1"/>
    </source>
</evidence>
<dbReference type="AlphaFoldDB" id="A0A432VQV5"/>
<proteinExistence type="predicted"/>
<dbReference type="OrthoDB" id="9802518at2"/>